<keyword evidence="1" id="KW-1133">Transmembrane helix</keyword>
<reference evidence="3 4" key="1">
    <citation type="submission" date="2014-03" db="EMBL/GenBank/DDBJ databases">
        <title>Genomics of Bifidobacteria.</title>
        <authorList>
            <person name="Ventura M."/>
            <person name="Milani C."/>
            <person name="Lugli G.A."/>
        </authorList>
    </citation>
    <scope>NUCLEOTIDE SEQUENCE [LARGE SCALE GENOMIC DNA]</scope>
    <source>
        <strain evidence="3 4">LMG 10736</strain>
    </source>
</reference>
<dbReference type="Proteomes" id="UP000029093">
    <property type="component" value="Unassembled WGS sequence"/>
</dbReference>
<sequence>MCCRVASREAPGLRRFVAAGLSAVVWCLLVYVRSRCCLSSQIMPTPVSEPGGVFPPPRATPLRVSLTGVLESAYDGRMTLARIPDAPPSAGWDLHCHTVFSDGRQTPDDMVREAYECGLHGVAIADHDTTAGWADAVKAAERYRLPLIRGTEVTADASGISVHMLAYQYDPCDARIVDLFASLRAARLARTKRMVELISKDYPITWDDVLAQIREGDETTVGRPHIADALVAAGAYPDRSAAFAGAVGSRSPYYIPTPSPDAADVVRAFRQAGGVSVIAHAGDPSRNRRLLSDADIETLIDAGLDGLEVWHRGNPPQQRERLLALARRHNLLVTGGSDWHGKGGKPNKLGENLTDDDTVACIIERGAIPPILPR</sequence>
<dbReference type="InterPro" id="IPR052018">
    <property type="entry name" value="PHP_domain"/>
</dbReference>
<dbReference type="InterPro" id="IPR004013">
    <property type="entry name" value="PHP_dom"/>
</dbReference>
<dbReference type="CDD" id="cd07438">
    <property type="entry name" value="PHP_HisPPase_AMP"/>
    <property type="match status" value="1"/>
</dbReference>
<evidence type="ECO:0000259" key="2">
    <source>
        <dbReference type="SMART" id="SM00481"/>
    </source>
</evidence>
<dbReference type="GO" id="GO:0004534">
    <property type="term" value="F:5'-3' RNA exonuclease activity"/>
    <property type="evidence" value="ECO:0007669"/>
    <property type="project" value="TreeGrafter"/>
</dbReference>
<keyword evidence="1" id="KW-0472">Membrane</keyword>
<dbReference type="AlphaFoldDB" id="A0A086ZPX8"/>
<dbReference type="PANTHER" id="PTHR42924">
    <property type="entry name" value="EXONUCLEASE"/>
    <property type="match status" value="1"/>
</dbReference>
<dbReference type="InterPro" id="IPR003141">
    <property type="entry name" value="Pol/His_phosphatase_N"/>
</dbReference>
<evidence type="ECO:0000313" key="4">
    <source>
        <dbReference type="Proteomes" id="UP000029093"/>
    </source>
</evidence>
<accession>A0A086ZPX8</accession>
<name>A0A086ZPX8_9BIFI</name>
<feature type="transmembrane region" description="Helical" evidence="1">
    <location>
        <begin position="12"/>
        <end position="32"/>
    </location>
</feature>
<keyword evidence="4" id="KW-1185">Reference proteome</keyword>
<evidence type="ECO:0000256" key="1">
    <source>
        <dbReference type="SAM" id="Phobius"/>
    </source>
</evidence>
<organism evidence="3 4">
    <name type="scientific">Bifidobacterium boum</name>
    <dbReference type="NCBI Taxonomy" id="78343"/>
    <lineage>
        <taxon>Bacteria</taxon>
        <taxon>Bacillati</taxon>
        <taxon>Actinomycetota</taxon>
        <taxon>Actinomycetes</taxon>
        <taxon>Bifidobacteriales</taxon>
        <taxon>Bifidobacteriaceae</taxon>
        <taxon>Bifidobacterium</taxon>
    </lineage>
</organism>
<dbReference type="Pfam" id="PF02811">
    <property type="entry name" value="PHP"/>
    <property type="match status" value="1"/>
</dbReference>
<dbReference type="GO" id="GO:0035312">
    <property type="term" value="F:5'-3' DNA exonuclease activity"/>
    <property type="evidence" value="ECO:0007669"/>
    <property type="project" value="TreeGrafter"/>
</dbReference>
<protein>
    <submittedName>
        <fullName evidence="3">PHP domain</fullName>
    </submittedName>
</protein>
<comment type="caution">
    <text evidence="3">The sequence shown here is derived from an EMBL/GenBank/DDBJ whole genome shotgun (WGS) entry which is preliminary data.</text>
</comment>
<dbReference type="Gene3D" id="1.10.150.650">
    <property type="match status" value="1"/>
</dbReference>
<evidence type="ECO:0000313" key="3">
    <source>
        <dbReference type="EMBL" id="KFI48578.1"/>
    </source>
</evidence>
<keyword evidence="1" id="KW-0812">Transmembrane</keyword>
<dbReference type="InterPro" id="IPR016195">
    <property type="entry name" value="Pol/histidinol_Pase-like"/>
</dbReference>
<feature type="domain" description="Polymerase/histidinol phosphatase N-terminal" evidence="2">
    <location>
        <begin position="92"/>
        <end position="157"/>
    </location>
</feature>
<gene>
    <name evidence="3" type="ORF">BBOU_0707</name>
</gene>
<dbReference type="SUPFAM" id="SSF89550">
    <property type="entry name" value="PHP domain-like"/>
    <property type="match status" value="1"/>
</dbReference>
<dbReference type="Gene3D" id="3.20.20.140">
    <property type="entry name" value="Metal-dependent hydrolases"/>
    <property type="match status" value="1"/>
</dbReference>
<dbReference type="PANTHER" id="PTHR42924:SF3">
    <property type="entry name" value="POLYMERASE_HISTIDINOL PHOSPHATASE N-TERMINAL DOMAIN-CONTAINING PROTEIN"/>
    <property type="match status" value="1"/>
</dbReference>
<proteinExistence type="predicted"/>
<dbReference type="EMBL" id="JGYQ01000007">
    <property type="protein sequence ID" value="KFI48578.1"/>
    <property type="molecule type" value="Genomic_DNA"/>
</dbReference>
<dbReference type="SMART" id="SM00481">
    <property type="entry name" value="POLIIIAc"/>
    <property type="match status" value="1"/>
</dbReference>